<evidence type="ECO:0000256" key="12">
    <source>
        <dbReference type="ARBA" id="ARBA00034430"/>
    </source>
</evidence>
<comment type="caution">
    <text evidence="14">The sequence shown here is derived from an EMBL/GenBank/DDBJ whole genome shotgun (WGS) entry which is preliminary data.</text>
</comment>
<evidence type="ECO:0000256" key="3">
    <source>
        <dbReference type="ARBA" id="ARBA00022448"/>
    </source>
</evidence>
<dbReference type="EMBL" id="AGEY01000073">
    <property type="protein sequence ID" value="EHL98455.1"/>
    <property type="molecule type" value="Genomic_DNA"/>
</dbReference>
<dbReference type="Proteomes" id="UP000004625">
    <property type="component" value="Unassembled WGS sequence"/>
</dbReference>
<dbReference type="InterPro" id="IPR010617">
    <property type="entry name" value="TMEM175-like"/>
</dbReference>
<dbReference type="GO" id="GO:0016020">
    <property type="term" value="C:membrane"/>
    <property type="evidence" value="ECO:0007669"/>
    <property type="project" value="UniProtKB-SubCell"/>
</dbReference>
<keyword evidence="15" id="KW-1185">Reference proteome</keyword>
<reference evidence="14 15" key="1">
    <citation type="submission" date="2011-09" db="EMBL/GenBank/DDBJ databases">
        <authorList>
            <person name="Weinstock G."/>
            <person name="Sodergren E."/>
            <person name="Clifton S."/>
            <person name="Fulton L."/>
            <person name="Fulton B."/>
            <person name="Courtney L."/>
            <person name="Fronick C."/>
            <person name="Harrison M."/>
            <person name="Strong C."/>
            <person name="Farmer C."/>
            <person name="Delahaunty K."/>
            <person name="Markovic C."/>
            <person name="Hall O."/>
            <person name="Minx P."/>
            <person name="Tomlinson C."/>
            <person name="Mitreva M."/>
            <person name="Hou S."/>
            <person name="Chen J."/>
            <person name="Wollam A."/>
            <person name="Pepin K.H."/>
            <person name="Johnson M."/>
            <person name="Bhonagiri V."/>
            <person name="Zhang X."/>
            <person name="Suruliraj S."/>
            <person name="Warren W."/>
            <person name="Chinwalla A."/>
            <person name="Mardis E.R."/>
            <person name="Wilson R.K."/>
        </authorList>
    </citation>
    <scope>NUCLEOTIDE SEQUENCE [LARGE SCALE GENOMIC DNA]</scope>
    <source>
        <strain evidence="14 15">F0439</strain>
    </source>
</reference>
<dbReference type="PATRIC" id="fig|797515.3.peg.1387"/>
<dbReference type="GO" id="GO:0005267">
    <property type="term" value="F:potassium channel activity"/>
    <property type="evidence" value="ECO:0007669"/>
    <property type="project" value="UniProtKB-KW"/>
</dbReference>
<dbReference type="STRING" id="797515.HMPREF9103_01498"/>
<feature type="transmembrane region" description="Helical" evidence="13">
    <location>
        <begin position="89"/>
        <end position="110"/>
    </location>
</feature>
<keyword evidence="11" id="KW-0407">Ion channel</keyword>
<keyword evidence="8 13" id="KW-1133">Transmembrane helix</keyword>
<dbReference type="AlphaFoldDB" id="G9ZP44"/>
<keyword evidence="7" id="KW-0630">Potassium</keyword>
<evidence type="ECO:0000256" key="8">
    <source>
        <dbReference type="ARBA" id="ARBA00022989"/>
    </source>
</evidence>
<evidence type="ECO:0000256" key="6">
    <source>
        <dbReference type="ARBA" id="ARBA00022826"/>
    </source>
</evidence>
<dbReference type="PANTHER" id="PTHR31462:SF5">
    <property type="entry name" value="ENDOSOMAL_LYSOSOMAL PROTON CHANNEL TMEM175"/>
    <property type="match status" value="1"/>
</dbReference>
<feature type="transmembrane region" description="Helical" evidence="13">
    <location>
        <begin position="21"/>
        <end position="38"/>
    </location>
</feature>
<feature type="transmembrane region" description="Helical" evidence="13">
    <location>
        <begin position="58"/>
        <end position="77"/>
    </location>
</feature>
<keyword evidence="5 13" id="KW-0812">Transmembrane</keyword>
<gene>
    <name evidence="14" type="ORF">HMPREF9103_01498</name>
</gene>
<keyword evidence="9" id="KW-0406">Ion transport</keyword>
<evidence type="ECO:0000256" key="2">
    <source>
        <dbReference type="ARBA" id="ARBA00006920"/>
    </source>
</evidence>
<evidence type="ECO:0000256" key="9">
    <source>
        <dbReference type="ARBA" id="ARBA00023065"/>
    </source>
</evidence>
<evidence type="ECO:0000256" key="7">
    <source>
        <dbReference type="ARBA" id="ARBA00022958"/>
    </source>
</evidence>
<keyword evidence="10 13" id="KW-0472">Membrane</keyword>
<dbReference type="GO" id="GO:0015252">
    <property type="term" value="F:proton channel activity"/>
    <property type="evidence" value="ECO:0007669"/>
    <property type="project" value="InterPro"/>
</dbReference>
<keyword evidence="3" id="KW-0813">Transport</keyword>
<comment type="subcellular location">
    <subcellularLocation>
        <location evidence="1">Membrane</location>
        <topology evidence="1">Multi-pass membrane protein</topology>
    </subcellularLocation>
</comment>
<name>G9ZP44_9LACO</name>
<comment type="similarity">
    <text evidence="2">Belongs to the TMEM175 family.</text>
</comment>
<organism evidence="14 15">
    <name type="scientific">Lentilactobacillus parafarraginis F0439</name>
    <dbReference type="NCBI Taxonomy" id="797515"/>
    <lineage>
        <taxon>Bacteria</taxon>
        <taxon>Bacillati</taxon>
        <taxon>Bacillota</taxon>
        <taxon>Bacilli</taxon>
        <taxon>Lactobacillales</taxon>
        <taxon>Lactobacillaceae</taxon>
        <taxon>Lentilactobacillus</taxon>
    </lineage>
</organism>
<comment type="catalytic activity">
    <reaction evidence="12">
        <text>K(+)(in) = K(+)(out)</text>
        <dbReference type="Rhea" id="RHEA:29463"/>
        <dbReference type="ChEBI" id="CHEBI:29103"/>
    </reaction>
</comment>
<evidence type="ECO:0000313" key="15">
    <source>
        <dbReference type="Proteomes" id="UP000004625"/>
    </source>
</evidence>
<accession>G9ZP44</accession>
<keyword evidence="4" id="KW-0633">Potassium transport</keyword>
<dbReference type="eggNOG" id="COG3548">
    <property type="taxonomic scope" value="Bacteria"/>
</dbReference>
<protein>
    <recommendedName>
        <fullName evidence="16">Integral membrane protein</fullName>
    </recommendedName>
</protein>
<evidence type="ECO:0008006" key="16">
    <source>
        <dbReference type="Google" id="ProtNLM"/>
    </source>
</evidence>
<evidence type="ECO:0000256" key="11">
    <source>
        <dbReference type="ARBA" id="ARBA00023303"/>
    </source>
</evidence>
<evidence type="ECO:0000256" key="4">
    <source>
        <dbReference type="ARBA" id="ARBA00022538"/>
    </source>
</evidence>
<sequence>MLVVKPIRVEGKCSIMKKGRLEAFTDAIIPIIMTVLVLELKTPSEYSWNGIWEMRRELLSYAISFFLLAIVWGNHHHMFQVVKRINGSVIWANTFLVFFLSFIPFATQIVDEDPQNLFGSQLYTLLFICVNLAWNFLRIALLRADPSNRVMVDSLKREPKSILTLGAFIIVFLVSFAWHAFGIFGTFIVMMLWVMPYKQIEDKLKGL</sequence>
<evidence type="ECO:0000256" key="5">
    <source>
        <dbReference type="ARBA" id="ARBA00022692"/>
    </source>
</evidence>
<feature type="transmembrane region" description="Helical" evidence="13">
    <location>
        <begin position="162"/>
        <end position="195"/>
    </location>
</feature>
<dbReference type="Pfam" id="PF06736">
    <property type="entry name" value="TMEM175"/>
    <property type="match status" value="1"/>
</dbReference>
<evidence type="ECO:0000256" key="13">
    <source>
        <dbReference type="SAM" id="Phobius"/>
    </source>
</evidence>
<proteinExistence type="inferred from homology"/>
<evidence type="ECO:0000313" key="14">
    <source>
        <dbReference type="EMBL" id="EHL98455.1"/>
    </source>
</evidence>
<evidence type="ECO:0000256" key="10">
    <source>
        <dbReference type="ARBA" id="ARBA00023136"/>
    </source>
</evidence>
<keyword evidence="6" id="KW-0631">Potassium channel</keyword>
<dbReference type="PANTHER" id="PTHR31462">
    <property type="entry name" value="ENDOSOMAL/LYSOSOMAL POTASSIUM CHANNEL TMEM175"/>
    <property type="match status" value="1"/>
</dbReference>
<evidence type="ECO:0000256" key="1">
    <source>
        <dbReference type="ARBA" id="ARBA00004141"/>
    </source>
</evidence>
<feature type="transmembrane region" description="Helical" evidence="13">
    <location>
        <begin position="122"/>
        <end position="141"/>
    </location>
</feature>
<dbReference type="HOGENOM" id="CLU_090238_1_0_9"/>